<dbReference type="PROSITE" id="PS50994">
    <property type="entry name" value="INTEGRASE"/>
    <property type="match status" value="1"/>
</dbReference>
<dbReference type="PANTHER" id="PTHR10948">
    <property type="entry name" value="TRANSPOSASE"/>
    <property type="match status" value="1"/>
</dbReference>
<dbReference type="Pfam" id="PF00665">
    <property type="entry name" value="rve"/>
    <property type="match status" value="1"/>
</dbReference>
<dbReference type="Proteomes" id="UP000274327">
    <property type="component" value="Unassembled WGS sequence"/>
</dbReference>
<dbReference type="Pfam" id="PF13936">
    <property type="entry name" value="HTH_38"/>
    <property type="match status" value="1"/>
</dbReference>
<accession>A0A3R8QKS4</accession>
<dbReference type="GO" id="GO:0032196">
    <property type="term" value="P:transposition"/>
    <property type="evidence" value="ECO:0007669"/>
    <property type="project" value="TreeGrafter"/>
</dbReference>
<reference evidence="3 4" key="1">
    <citation type="submission" date="2018-07" db="EMBL/GenBank/DDBJ databases">
        <title>Brachybacteriurn paraconglorneratum KCTC 9916.</title>
        <authorList>
            <person name="Li Y."/>
        </authorList>
    </citation>
    <scope>NUCLEOTIDE SEQUENCE [LARGE SCALE GENOMIC DNA]</scope>
    <source>
        <strain evidence="3 4">KCTC 9916</strain>
    </source>
</reference>
<protein>
    <submittedName>
        <fullName evidence="3">IS30 family transposase</fullName>
    </submittedName>
</protein>
<dbReference type="NCBIfam" id="NF033563">
    <property type="entry name" value="transpos_IS30"/>
    <property type="match status" value="1"/>
</dbReference>
<dbReference type="GO" id="GO:0005829">
    <property type="term" value="C:cytosol"/>
    <property type="evidence" value="ECO:0007669"/>
    <property type="project" value="TreeGrafter"/>
</dbReference>
<dbReference type="PANTHER" id="PTHR10948:SF23">
    <property type="entry name" value="TRANSPOSASE INSI FOR INSERTION SEQUENCE ELEMENT IS30A-RELATED"/>
    <property type="match status" value="1"/>
</dbReference>
<dbReference type="GO" id="GO:0015074">
    <property type="term" value="P:DNA integration"/>
    <property type="evidence" value="ECO:0007669"/>
    <property type="project" value="InterPro"/>
</dbReference>
<evidence type="ECO:0000256" key="1">
    <source>
        <dbReference type="ARBA" id="ARBA00023172"/>
    </source>
</evidence>
<dbReference type="Gene3D" id="3.30.420.10">
    <property type="entry name" value="Ribonuclease H-like superfamily/Ribonuclease H"/>
    <property type="match status" value="1"/>
</dbReference>
<dbReference type="InterPro" id="IPR051917">
    <property type="entry name" value="Transposase-Integrase"/>
</dbReference>
<evidence type="ECO:0000313" key="4">
    <source>
        <dbReference type="Proteomes" id="UP000274327"/>
    </source>
</evidence>
<evidence type="ECO:0000313" key="3">
    <source>
        <dbReference type="EMBL" id="RRR16890.1"/>
    </source>
</evidence>
<dbReference type="SUPFAM" id="SSF53098">
    <property type="entry name" value="Ribonuclease H-like"/>
    <property type="match status" value="1"/>
</dbReference>
<dbReference type="InterPro" id="IPR053392">
    <property type="entry name" value="Transposase_IS30-like"/>
</dbReference>
<dbReference type="GO" id="GO:0004803">
    <property type="term" value="F:transposase activity"/>
    <property type="evidence" value="ECO:0007669"/>
    <property type="project" value="TreeGrafter"/>
</dbReference>
<sequence>MSCFRLRKWLRQAGVMLKPGKPSRHASSSVILPPAAKSFGAASGHGRRLQLADRILIELGIAQGHSPGEIASGLRVHRSTVFREIARHSLIAEDGRWGNHDAHYSAALAQFWADQARARPKAFKLETLPLLRRMVVAMLDQKLSPQQVSVRLRRLFPDDKNMQISHETLYQALYVQGAGALRHELKVEGAIRSGRKGRIPSSKLPARNKRSWLDGHRLADREEMLAAEHAGRKIPGHWEGDLVVGPNNSGIITLVERASRFTLLGRLPGTRDSTTVIDVLTTMVEDLPAAVKRSITWDQGTEMAQHSRFTVATGCPVFFCDPHSPWQRPTNENLNGQLRWEYPKGTDFNHVTDDELRTVQDMLNARPRVILDGATPSETLDELITTVALTD</sequence>
<dbReference type="GO" id="GO:0006310">
    <property type="term" value="P:DNA recombination"/>
    <property type="evidence" value="ECO:0007669"/>
    <property type="project" value="UniProtKB-KW"/>
</dbReference>
<dbReference type="InterPro" id="IPR025246">
    <property type="entry name" value="IS30-like_HTH"/>
</dbReference>
<feature type="domain" description="Integrase catalytic" evidence="2">
    <location>
        <begin position="231"/>
        <end position="384"/>
    </location>
</feature>
<evidence type="ECO:0000259" key="2">
    <source>
        <dbReference type="PROSITE" id="PS50994"/>
    </source>
</evidence>
<comment type="caution">
    <text evidence="3">The sequence shown here is derived from an EMBL/GenBank/DDBJ whole genome shotgun (WGS) entry which is preliminary data.</text>
</comment>
<dbReference type="InterPro" id="IPR012337">
    <property type="entry name" value="RNaseH-like_sf"/>
</dbReference>
<keyword evidence="4" id="KW-1185">Reference proteome</keyword>
<dbReference type="AlphaFoldDB" id="A0A3R8QKS4"/>
<proteinExistence type="predicted"/>
<dbReference type="GO" id="GO:0003676">
    <property type="term" value="F:nucleic acid binding"/>
    <property type="evidence" value="ECO:0007669"/>
    <property type="project" value="InterPro"/>
</dbReference>
<name>A0A3R8QKS4_9MICO</name>
<organism evidence="3 4">
    <name type="scientific">Brachybacterium paraconglomeratum</name>
    <dbReference type="NCBI Taxonomy" id="173362"/>
    <lineage>
        <taxon>Bacteria</taxon>
        <taxon>Bacillati</taxon>
        <taxon>Actinomycetota</taxon>
        <taxon>Actinomycetes</taxon>
        <taxon>Micrococcales</taxon>
        <taxon>Dermabacteraceae</taxon>
        <taxon>Brachybacterium</taxon>
    </lineage>
</organism>
<dbReference type="InterPro" id="IPR001584">
    <property type="entry name" value="Integrase_cat-core"/>
</dbReference>
<dbReference type="EMBL" id="QOCI01000033">
    <property type="protein sequence ID" value="RRR16890.1"/>
    <property type="molecule type" value="Genomic_DNA"/>
</dbReference>
<dbReference type="InterPro" id="IPR036397">
    <property type="entry name" value="RNaseH_sf"/>
</dbReference>
<keyword evidence="1" id="KW-0233">DNA recombination</keyword>
<gene>
    <name evidence="3" type="ORF">DS079_17010</name>
</gene>